<evidence type="ECO:0000313" key="3">
    <source>
        <dbReference type="Proteomes" id="UP000827724"/>
    </source>
</evidence>
<dbReference type="Pfam" id="PF04146">
    <property type="entry name" value="YTH"/>
    <property type="match status" value="1"/>
</dbReference>
<dbReference type="GO" id="GO:0016757">
    <property type="term" value="F:glycosyltransferase activity"/>
    <property type="evidence" value="ECO:0007669"/>
    <property type="project" value="UniProtKB-KW"/>
</dbReference>
<accession>A0A9P8QU51</accession>
<dbReference type="CDD" id="cd21134">
    <property type="entry name" value="YTH"/>
    <property type="match status" value="1"/>
</dbReference>
<gene>
    <name evidence="2" type="ORF">Trco_002164</name>
</gene>
<evidence type="ECO:0000259" key="1">
    <source>
        <dbReference type="PROSITE" id="PS50882"/>
    </source>
</evidence>
<name>A0A9P8QU51_9HYPO</name>
<dbReference type="InterPro" id="IPR007275">
    <property type="entry name" value="YTH_domain"/>
</dbReference>
<dbReference type="PANTHER" id="PTHR12357">
    <property type="entry name" value="YTH YT521-B HOMOLOGY DOMAIN-CONTAINING"/>
    <property type="match status" value="1"/>
</dbReference>
<dbReference type="GO" id="GO:1990247">
    <property type="term" value="F:N6-methyladenosine-containing RNA reader activity"/>
    <property type="evidence" value="ECO:0007669"/>
    <property type="project" value="TreeGrafter"/>
</dbReference>
<keyword evidence="2" id="KW-0328">Glycosyltransferase</keyword>
<dbReference type="OrthoDB" id="6103986at2759"/>
<keyword evidence="2" id="KW-0808">Transferase</keyword>
<reference evidence="2" key="1">
    <citation type="submission" date="2021-08" db="EMBL/GenBank/DDBJ databases">
        <title>Chromosome-Level Trichoderma cornu-damae using Hi-C Data.</title>
        <authorList>
            <person name="Kim C.S."/>
        </authorList>
    </citation>
    <scope>NUCLEOTIDE SEQUENCE</scope>
    <source>
        <strain evidence="2">KA19-0412C</strain>
    </source>
</reference>
<dbReference type="EMBL" id="JAIWOZ010000002">
    <property type="protein sequence ID" value="KAH6608818.1"/>
    <property type="molecule type" value="Genomic_DNA"/>
</dbReference>
<dbReference type="PROSITE" id="PS50882">
    <property type="entry name" value="YTH"/>
    <property type="match status" value="1"/>
</dbReference>
<dbReference type="GO" id="GO:0005654">
    <property type="term" value="C:nucleoplasm"/>
    <property type="evidence" value="ECO:0007669"/>
    <property type="project" value="TreeGrafter"/>
</dbReference>
<dbReference type="GO" id="GO:0000381">
    <property type="term" value="P:regulation of alternative mRNA splicing, via spliceosome"/>
    <property type="evidence" value="ECO:0007669"/>
    <property type="project" value="TreeGrafter"/>
</dbReference>
<evidence type="ECO:0000313" key="2">
    <source>
        <dbReference type="EMBL" id="KAH6608818.1"/>
    </source>
</evidence>
<dbReference type="Gene3D" id="3.10.590.10">
    <property type="entry name" value="ph1033 like domains"/>
    <property type="match status" value="1"/>
</dbReference>
<dbReference type="GO" id="GO:0003729">
    <property type="term" value="F:mRNA binding"/>
    <property type="evidence" value="ECO:0007669"/>
    <property type="project" value="TreeGrafter"/>
</dbReference>
<dbReference type="AlphaFoldDB" id="A0A9P8QU51"/>
<dbReference type="Proteomes" id="UP000827724">
    <property type="component" value="Unassembled WGS sequence"/>
</dbReference>
<dbReference type="PANTHER" id="PTHR12357:SF3">
    <property type="entry name" value="YTH DOMAIN-CONTAINING PROTEIN 1"/>
    <property type="match status" value="1"/>
</dbReference>
<sequence length="222" mass="25145">MDGSAPGQIRMLAPKPEARYFLVKSFNTTNVEMSQRDGLWITKAKNGSKFASAFNQHKNVFLIFSVNKSKAFQGYARMKTAPHANIAMVKWMENINWDASRPFRIEWLNTQRTEFWKLGGLKNAFNDGAPVFVGRDGQEYPESCGRKIVEIINRSTAERSAASPWATRQDYDGMSLADPYPHSTSGKDEILTWRHEELPEAGKLVLADIEPKPIGDMPLIEY</sequence>
<proteinExistence type="predicted"/>
<organism evidence="2 3">
    <name type="scientific">Trichoderma cornu-damae</name>
    <dbReference type="NCBI Taxonomy" id="654480"/>
    <lineage>
        <taxon>Eukaryota</taxon>
        <taxon>Fungi</taxon>
        <taxon>Dikarya</taxon>
        <taxon>Ascomycota</taxon>
        <taxon>Pezizomycotina</taxon>
        <taxon>Sordariomycetes</taxon>
        <taxon>Hypocreomycetidae</taxon>
        <taxon>Hypocreales</taxon>
        <taxon>Hypocreaceae</taxon>
        <taxon>Trichoderma</taxon>
    </lineage>
</organism>
<dbReference type="InterPro" id="IPR045168">
    <property type="entry name" value="YTH_prot"/>
</dbReference>
<comment type="caution">
    <text evidence="2">The sequence shown here is derived from an EMBL/GenBank/DDBJ whole genome shotgun (WGS) entry which is preliminary data.</text>
</comment>
<dbReference type="GO" id="GO:0000398">
    <property type="term" value="P:mRNA splicing, via spliceosome"/>
    <property type="evidence" value="ECO:0007669"/>
    <property type="project" value="TreeGrafter"/>
</dbReference>
<keyword evidence="3" id="KW-1185">Reference proteome</keyword>
<protein>
    <submittedName>
        <fullName evidence="2">Gpi mannosyltransferase 2</fullName>
    </submittedName>
</protein>
<feature type="domain" description="YTH" evidence="1">
    <location>
        <begin position="18"/>
        <end position="152"/>
    </location>
</feature>